<feature type="domain" description="Type II secretion system protein GspE N-terminal" evidence="9">
    <location>
        <begin position="71"/>
        <end position="155"/>
    </location>
</feature>
<dbReference type="GO" id="GO:0016757">
    <property type="term" value="F:glycosyltransferase activity"/>
    <property type="evidence" value="ECO:0007669"/>
    <property type="project" value="UniProtKB-KW"/>
</dbReference>
<dbReference type="InterPro" id="IPR037257">
    <property type="entry name" value="T2SS_E_N_sf"/>
</dbReference>
<dbReference type="AlphaFoldDB" id="A0A1I5YC67"/>
<evidence type="ECO:0000256" key="1">
    <source>
        <dbReference type="ARBA" id="ARBA00004141"/>
    </source>
</evidence>
<feature type="region of interest" description="Disordered" evidence="7">
    <location>
        <begin position="605"/>
        <end position="632"/>
    </location>
</feature>
<feature type="transmembrane region" description="Helical" evidence="8">
    <location>
        <begin position="542"/>
        <end position="561"/>
    </location>
</feature>
<dbReference type="PANTHER" id="PTHR43867">
    <property type="entry name" value="CELLULOSE SYNTHASE CATALYTIC SUBUNIT A [UDP-FORMING]"/>
    <property type="match status" value="1"/>
</dbReference>
<keyword evidence="5 8" id="KW-1133">Transmembrane helix</keyword>
<keyword evidence="4 8" id="KW-0812">Transmembrane</keyword>
<dbReference type="Pfam" id="PF13641">
    <property type="entry name" value="Glyco_tranf_2_3"/>
    <property type="match status" value="1"/>
</dbReference>
<dbReference type="PANTHER" id="PTHR43867:SF2">
    <property type="entry name" value="CELLULOSE SYNTHASE CATALYTIC SUBUNIT A [UDP-FORMING]"/>
    <property type="match status" value="1"/>
</dbReference>
<accession>A0A1I5YC67</accession>
<evidence type="ECO:0000259" key="9">
    <source>
        <dbReference type="Pfam" id="PF05157"/>
    </source>
</evidence>
<dbReference type="RefSeq" id="WP_093010816.1">
    <property type="nucleotide sequence ID" value="NZ_FOXV01000005.1"/>
</dbReference>
<comment type="subcellular location">
    <subcellularLocation>
        <location evidence="1">Membrane</location>
        <topology evidence="1">Multi-pass membrane protein</topology>
    </subcellularLocation>
</comment>
<feature type="transmembrane region" description="Helical" evidence="8">
    <location>
        <begin position="179"/>
        <end position="196"/>
    </location>
</feature>
<dbReference type="EMBL" id="FOXV01000005">
    <property type="protein sequence ID" value="SFQ41825.1"/>
    <property type="molecule type" value="Genomic_DNA"/>
</dbReference>
<evidence type="ECO:0000313" key="10">
    <source>
        <dbReference type="EMBL" id="SFQ41825.1"/>
    </source>
</evidence>
<evidence type="ECO:0000256" key="7">
    <source>
        <dbReference type="SAM" id="MobiDB-lite"/>
    </source>
</evidence>
<organism evidence="10 11">
    <name type="scientific">Roseivivax halotolerans</name>
    <dbReference type="NCBI Taxonomy" id="93684"/>
    <lineage>
        <taxon>Bacteria</taxon>
        <taxon>Pseudomonadati</taxon>
        <taxon>Pseudomonadota</taxon>
        <taxon>Alphaproteobacteria</taxon>
        <taxon>Rhodobacterales</taxon>
        <taxon>Roseobacteraceae</taxon>
        <taxon>Roseivivax</taxon>
    </lineage>
</organism>
<evidence type="ECO:0000256" key="2">
    <source>
        <dbReference type="ARBA" id="ARBA00022676"/>
    </source>
</evidence>
<feature type="transmembrane region" description="Helical" evidence="8">
    <location>
        <begin position="500"/>
        <end position="522"/>
    </location>
</feature>
<dbReference type="GO" id="GO:0016020">
    <property type="term" value="C:membrane"/>
    <property type="evidence" value="ECO:0007669"/>
    <property type="project" value="UniProtKB-SubCell"/>
</dbReference>
<dbReference type="Gene3D" id="3.90.550.10">
    <property type="entry name" value="Spore Coat Polysaccharide Biosynthesis Protein SpsA, Chain A"/>
    <property type="match status" value="1"/>
</dbReference>
<dbReference type="STRING" id="93684.SAMN05421853_105142"/>
<keyword evidence="3 10" id="KW-0808">Transferase</keyword>
<protein>
    <submittedName>
        <fullName evidence="10">Glycosyltransferase, catalytic subunit of cellulose synthase and poly-beta-1,6-N-acetylglucosamine synthase</fullName>
    </submittedName>
</protein>
<keyword evidence="2" id="KW-0328">Glycosyltransferase</keyword>
<reference evidence="11" key="1">
    <citation type="submission" date="2016-10" db="EMBL/GenBank/DDBJ databases">
        <authorList>
            <person name="Varghese N."/>
            <person name="Submissions S."/>
        </authorList>
    </citation>
    <scope>NUCLEOTIDE SEQUENCE [LARGE SCALE GENOMIC DNA]</scope>
    <source>
        <strain evidence="11">JCM 10271</strain>
    </source>
</reference>
<evidence type="ECO:0000256" key="6">
    <source>
        <dbReference type="ARBA" id="ARBA00023136"/>
    </source>
</evidence>
<dbReference type="SUPFAM" id="SSF160246">
    <property type="entry name" value="EspE N-terminal domain-like"/>
    <property type="match status" value="1"/>
</dbReference>
<evidence type="ECO:0000256" key="4">
    <source>
        <dbReference type="ARBA" id="ARBA00022692"/>
    </source>
</evidence>
<evidence type="ECO:0000256" key="8">
    <source>
        <dbReference type="SAM" id="Phobius"/>
    </source>
</evidence>
<evidence type="ECO:0000313" key="11">
    <source>
        <dbReference type="Proteomes" id="UP000243106"/>
    </source>
</evidence>
<sequence length="632" mass="68794">MSAPLQTDIDTGSAASRRPLSARLLEAGAVPVPDLVEAMGEAHLTATPLHRVLQSRDMVGADILARALGDGVSLLDRDEYPPDPEVTNLLFADECLAHGVLPWRLVGQEVQLAAASPEGFEAGRTLLKAQGRDAVMLLASESVIHAEIGAHHGAQLVAEAESLVTAEDSCRDMGRAGPLRTLVALTIAAAAAATLWAAPLTFFTAILALATLSLVVSQALKLAAMLASRTRAPEDPEPQAPLPPVTIMVPLFREAEIATALTERIGRLDYPRALLQVLLVLEDCDEETEQVLARTRLPGWCQTVVVPEGTLRTKPRALNYAMRFARGEIIGVLDAEDAPAPDQIRRIVARFRNRGRDVACLQGILDFYNPKANWLSRCFAIEYASWFRLQLPGIARLGLPVPLGGTTVYFRRDVLDEVGGWDAHNVTEDADLGIRLARRGYRTELVPTVTREEANNRALPWIKQRSRWLKGYAMTWAVHSRRPAGLVRDLGIWRALGFQIMFLGALAQFLLAPALWSFWLILANVPHPAEAVLSAPALHALFATYVTAEAVSILSGLIAVARSPHIGLMPWVPSLIFYYPLGTLAAWKAIWEVVTKPFYWDKTQHGKSAPDGPGADLVSSDEGVNALPPRRA</sequence>
<dbReference type="InterPro" id="IPR007831">
    <property type="entry name" value="T2SS_GspE_N"/>
</dbReference>
<proteinExistence type="predicted"/>
<keyword evidence="11" id="KW-1185">Reference proteome</keyword>
<evidence type="ECO:0000256" key="5">
    <source>
        <dbReference type="ARBA" id="ARBA00022989"/>
    </source>
</evidence>
<dbReference type="Pfam" id="PF05157">
    <property type="entry name" value="MshEN"/>
    <property type="match status" value="1"/>
</dbReference>
<feature type="transmembrane region" description="Helical" evidence="8">
    <location>
        <begin position="202"/>
        <end position="224"/>
    </location>
</feature>
<dbReference type="InterPro" id="IPR029044">
    <property type="entry name" value="Nucleotide-diphossugar_trans"/>
</dbReference>
<evidence type="ECO:0000256" key="3">
    <source>
        <dbReference type="ARBA" id="ARBA00022679"/>
    </source>
</evidence>
<keyword evidence="6 8" id="KW-0472">Membrane</keyword>
<dbReference type="SUPFAM" id="SSF53448">
    <property type="entry name" value="Nucleotide-diphospho-sugar transferases"/>
    <property type="match status" value="1"/>
</dbReference>
<dbReference type="InterPro" id="IPR050321">
    <property type="entry name" value="Glycosyltr_2/OpgH_subfam"/>
</dbReference>
<gene>
    <name evidence="10" type="ORF">SAMN05421853_105142</name>
</gene>
<dbReference type="Proteomes" id="UP000243106">
    <property type="component" value="Unassembled WGS sequence"/>
</dbReference>
<name>A0A1I5YC67_9RHOB</name>